<dbReference type="PIRSF" id="PIRSF001438">
    <property type="entry name" value="4pyrrol_synth_OHMeBilane_synth"/>
    <property type="match status" value="1"/>
</dbReference>
<dbReference type="STRING" id="378794.GCA_001570625_02059"/>
<dbReference type="GO" id="GO:0004418">
    <property type="term" value="F:hydroxymethylbilane synthase activity"/>
    <property type="evidence" value="ECO:0007669"/>
    <property type="project" value="UniProtKB-UniRule"/>
</dbReference>
<evidence type="ECO:0000256" key="7">
    <source>
        <dbReference type="ARBA" id="ARBA00048169"/>
    </source>
</evidence>
<dbReference type="Gene3D" id="3.40.190.10">
    <property type="entry name" value="Periplasmic binding protein-like II"/>
    <property type="match status" value="2"/>
</dbReference>
<dbReference type="PANTHER" id="PTHR11557">
    <property type="entry name" value="PORPHOBILINOGEN DEAMINASE"/>
    <property type="match status" value="1"/>
</dbReference>
<comment type="similarity">
    <text evidence="3 8">Belongs to the HMBS family.</text>
</comment>
<dbReference type="EMBL" id="DNZF01000252">
    <property type="protein sequence ID" value="HBK54586.1"/>
    <property type="molecule type" value="Genomic_DNA"/>
</dbReference>
<protein>
    <recommendedName>
        <fullName evidence="8">Porphobilinogen deaminase</fullName>
        <shortName evidence="8">PBG</shortName>
        <ecNumber evidence="8">2.5.1.61</ecNumber>
    </recommendedName>
    <alternativeName>
        <fullName evidence="8">Hydroxymethylbilane synthase</fullName>
        <shortName evidence="8">HMBS</shortName>
    </alternativeName>
    <alternativeName>
        <fullName evidence="8">Pre-uroporphyrinogen synthase</fullName>
    </alternativeName>
</protein>
<dbReference type="InterPro" id="IPR022417">
    <property type="entry name" value="Porphobilin_deaminase_N"/>
</dbReference>
<dbReference type="GO" id="GO:0005737">
    <property type="term" value="C:cytoplasm"/>
    <property type="evidence" value="ECO:0007669"/>
    <property type="project" value="UniProtKB-UniRule"/>
</dbReference>
<dbReference type="AlphaFoldDB" id="A0A354Z0V2"/>
<dbReference type="FunFam" id="3.40.190.10:FF:000005">
    <property type="entry name" value="Porphobilinogen deaminase"/>
    <property type="match status" value="1"/>
</dbReference>
<accession>A0A354Z0V2</accession>
<evidence type="ECO:0000256" key="3">
    <source>
        <dbReference type="ARBA" id="ARBA00005638"/>
    </source>
</evidence>
<evidence type="ECO:0000256" key="2">
    <source>
        <dbReference type="ARBA" id="ARBA00004735"/>
    </source>
</evidence>
<dbReference type="InterPro" id="IPR000860">
    <property type="entry name" value="HemC"/>
</dbReference>
<evidence type="ECO:0000256" key="5">
    <source>
        <dbReference type="ARBA" id="ARBA00022679"/>
    </source>
</evidence>
<comment type="cofactor">
    <cofactor evidence="8">
        <name>dipyrromethane</name>
        <dbReference type="ChEBI" id="CHEBI:60342"/>
    </cofactor>
    <text evidence="8">Binds 1 dipyrromethane group covalently.</text>
</comment>
<feature type="domain" description="Porphobilinogen deaminase N-terminal" evidence="9">
    <location>
        <begin position="4"/>
        <end position="211"/>
    </location>
</feature>
<feature type="domain" description="Porphobilinogen deaminase C-terminal" evidence="10">
    <location>
        <begin position="227"/>
        <end position="293"/>
    </location>
</feature>
<dbReference type="SUPFAM" id="SSF53850">
    <property type="entry name" value="Periplasmic binding protein-like II"/>
    <property type="match status" value="1"/>
</dbReference>
<sequence length="311" mass="33730">MRNLRLGTRGSQLALWQARHVASLLESSLPDLKVEIKTIKTTGDKILDVALSKIGDKGLFTKEIEKELLAGEIDIAVHSMKDLPSELPLGLCIAAVLEREDPRDVLLSHKNYSMEDLPHAALIGTSSLRRIAQLKAWRPDLQLVDMRGNVETRIRKMKEQDLDGIILACAGVKRLGLEEMISDYLPAHLVLPAVGQGMIAVEARAGEQDVLKFLSRINHQDSFLAGQAERAFLHELGGGCQVPVASMAVLRGGQLHVRGLIASLDGKEKYSGSCDCSPPEAEEAGRELARSLLQQGGAAILCATINSPDGR</sequence>
<organism evidence="11 12">
    <name type="scientific">Syntrophomonas wolfei</name>
    <dbReference type="NCBI Taxonomy" id="863"/>
    <lineage>
        <taxon>Bacteria</taxon>
        <taxon>Bacillati</taxon>
        <taxon>Bacillota</taxon>
        <taxon>Clostridia</taxon>
        <taxon>Eubacteriales</taxon>
        <taxon>Syntrophomonadaceae</taxon>
        <taxon>Syntrophomonas</taxon>
    </lineage>
</organism>
<dbReference type="HAMAP" id="MF_00260">
    <property type="entry name" value="Porphobil_deam"/>
    <property type="match status" value="1"/>
</dbReference>
<dbReference type="FunFam" id="3.40.190.10:FF:000004">
    <property type="entry name" value="Porphobilinogen deaminase"/>
    <property type="match status" value="1"/>
</dbReference>
<dbReference type="EC" id="2.5.1.61" evidence="8"/>
<comment type="pathway">
    <text evidence="2">Porphyrin-containing compound metabolism; protoporphyrin-IX biosynthesis; coproporphyrinogen-III from 5-aminolevulinate: step 2/4.</text>
</comment>
<dbReference type="CDD" id="cd13646">
    <property type="entry name" value="PBP2_EcHMBS_like"/>
    <property type="match status" value="1"/>
</dbReference>
<proteinExistence type="inferred from homology"/>
<evidence type="ECO:0000259" key="10">
    <source>
        <dbReference type="Pfam" id="PF03900"/>
    </source>
</evidence>
<dbReference type="PANTHER" id="PTHR11557:SF0">
    <property type="entry name" value="PORPHOBILINOGEN DEAMINASE"/>
    <property type="match status" value="1"/>
</dbReference>
<dbReference type="PRINTS" id="PR00151">
    <property type="entry name" value="PORPHBDMNASE"/>
</dbReference>
<dbReference type="SUPFAM" id="SSF54782">
    <property type="entry name" value="Porphobilinogen deaminase (hydroxymethylbilane synthase), C-terminal domain"/>
    <property type="match status" value="1"/>
</dbReference>
<gene>
    <name evidence="8" type="primary">hemC</name>
    <name evidence="11" type="ORF">DDZ44_11680</name>
</gene>
<comment type="caution">
    <text evidence="11">The sequence shown here is derived from an EMBL/GenBank/DDBJ whole genome shotgun (WGS) entry which is preliminary data.</text>
</comment>
<evidence type="ECO:0000313" key="12">
    <source>
        <dbReference type="Proteomes" id="UP000263273"/>
    </source>
</evidence>
<comment type="function">
    <text evidence="1 8">Tetrapolymerization of the monopyrrole PBG into the hydroxymethylbilane pre-uroporphyrinogen in several discrete steps.</text>
</comment>
<name>A0A354Z0V2_9FIRM</name>
<keyword evidence="6 8" id="KW-0627">Porphyrin biosynthesis</keyword>
<dbReference type="Gene3D" id="3.30.160.40">
    <property type="entry name" value="Porphobilinogen deaminase, C-terminal domain"/>
    <property type="match status" value="1"/>
</dbReference>
<evidence type="ECO:0000256" key="8">
    <source>
        <dbReference type="HAMAP-Rule" id="MF_00260"/>
    </source>
</evidence>
<comment type="catalytic activity">
    <reaction evidence="7 8">
        <text>4 porphobilinogen + H2O = hydroxymethylbilane + 4 NH4(+)</text>
        <dbReference type="Rhea" id="RHEA:13185"/>
        <dbReference type="ChEBI" id="CHEBI:15377"/>
        <dbReference type="ChEBI" id="CHEBI:28938"/>
        <dbReference type="ChEBI" id="CHEBI:57845"/>
        <dbReference type="ChEBI" id="CHEBI:58126"/>
        <dbReference type="EC" id="2.5.1.61"/>
    </reaction>
</comment>
<dbReference type="Proteomes" id="UP000263273">
    <property type="component" value="Unassembled WGS sequence"/>
</dbReference>
<dbReference type="Pfam" id="PF01379">
    <property type="entry name" value="Porphobil_deam"/>
    <property type="match status" value="1"/>
</dbReference>
<dbReference type="GO" id="GO:0006782">
    <property type="term" value="P:protoporphyrinogen IX biosynthetic process"/>
    <property type="evidence" value="ECO:0007669"/>
    <property type="project" value="UniProtKB-UniRule"/>
</dbReference>
<reference evidence="11 12" key="1">
    <citation type="journal article" date="2018" name="Nat. Biotechnol.">
        <title>A standardized bacterial taxonomy based on genome phylogeny substantially revises the tree of life.</title>
        <authorList>
            <person name="Parks D.H."/>
            <person name="Chuvochina M."/>
            <person name="Waite D.W."/>
            <person name="Rinke C."/>
            <person name="Skarshewski A."/>
            <person name="Chaumeil P.A."/>
            <person name="Hugenholtz P."/>
        </authorList>
    </citation>
    <scope>NUCLEOTIDE SEQUENCE [LARGE SCALE GENOMIC DNA]</scope>
    <source>
        <strain evidence="11">UBA10948</strain>
    </source>
</reference>
<comment type="subunit">
    <text evidence="4 8">Monomer.</text>
</comment>
<dbReference type="PROSITE" id="PS00533">
    <property type="entry name" value="PORPHOBILINOGEN_DEAM"/>
    <property type="match status" value="1"/>
</dbReference>
<dbReference type="InterPro" id="IPR036803">
    <property type="entry name" value="Porphobilinogen_deaminase_C_sf"/>
</dbReference>
<evidence type="ECO:0000256" key="6">
    <source>
        <dbReference type="ARBA" id="ARBA00023244"/>
    </source>
</evidence>
<evidence type="ECO:0000256" key="4">
    <source>
        <dbReference type="ARBA" id="ARBA00011245"/>
    </source>
</evidence>
<dbReference type="InterPro" id="IPR022418">
    <property type="entry name" value="Porphobilinogen_deaminase_C"/>
</dbReference>
<feature type="modified residue" description="S-(dipyrrolylmethanemethyl)cysteine" evidence="8">
    <location>
        <position position="240"/>
    </location>
</feature>
<evidence type="ECO:0000313" key="11">
    <source>
        <dbReference type="EMBL" id="HBK54586.1"/>
    </source>
</evidence>
<comment type="miscellaneous">
    <text evidence="8">The porphobilinogen subunits are added to the dipyrromethane group.</text>
</comment>
<keyword evidence="5 8" id="KW-0808">Transferase</keyword>
<dbReference type="InterPro" id="IPR022419">
    <property type="entry name" value="Porphobilin_deaminase_cofac_BS"/>
</dbReference>
<dbReference type="Pfam" id="PF03900">
    <property type="entry name" value="Porphobil_deamC"/>
    <property type="match status" value="1"/>
</dbReference>
<evidence type="ECO:0000256" key="1">
    <source>
        <dbReference type="ARBA" id="ARBA00002869"/>
    </source>
</evidence>
<evidence type="ECO:0000259" key="9">
    <source>
        <dbReference type="Pfam" id="PF01379"/>
    </source>
</evidence>
<dbReference type="NCBIfam" id="TIGR00212">
    <property type="entry name" value="hemC"/>
    <property type="match status" value="1"/>
</dbReference>